<comment type="caution">
    <text evidence="1">The sequence shown here is derived from an EMBL/GenBank/DDBJ whole genome shotgun (WGS) entry which is preliminary data.</text>
</comment>
<accession>A0ABP9L7B2</accession>
<reference evidence="2" key="1">
    <citation type="journal article" date="2019" name="Int. J. Syst. Evol. Microbiol.">
        <title>The Global Catalogue of Microorganisms (GCM) 10K type strain sequencing project: providing services to taxonomists for standard genome sequencing and annotation.</title>
        <authorList>
            <consortium name="The Broad Institute Genomics Platform"/>
            <consortium name="The Broad Institute Genome Sequencing Center for Infectious Disease"/>
            <person name="Wu L."/>
            <person name="Ma J."/>
        </authorList>
    </citation>
    <scope>NUCLEOTIDE SEQUENCE [LARGE SCALE GENOMIC DNA]</scope>
    <source>
        <strain evidence="2">JCM 18410</strain>
    </source>
</reference>
<evidence type="ECO:0000313" key="2">
    <source>
        <dbReference type="Proteomes" id="UP001500124"/>
    </source>
</evidence>
<keyword evidence="2" id="KW-1185">Reference proteome</keyword>
<organism evidence="1 2">
    <name type="scientific">Streptomyces similanensis</name>
    <dbReference type="NCBI Taxonomy" id="1274988"/>
    <lineage>
        <taxon>Bacteria</taxon>
        <taxon>Bacillati</taxon>
        <taxon>Actinomycetota</taxon>
        <taxon>Actinomycetes</taxon>
        <taxon>Kitasatosporales</taxon>
        <taxon>Streptomycetaceae</taxon>
        <taxon>Streptomyces</taxon>
    </lineage>
</organism>
<dbReference type="EMBL" id="BAABKC010000087">
    <property type="protein sequence ID" value="GAA5070423.1"/>
    <property type="molecule type" value="Genomic_DNA"/>
</dbReference>
<dbReference type="Proteomes" id="UP001500124">
    <property type="component" value="Unassembled WGS sequence"/>
</dbReference>
<dbReference type="RefSeq" id="WP_345670794.1">
    <property type="nucleotide sequence ID" value="NZ_BAABKC010000087.1"/>
</dbReference>
<evidence type="ECO:0000313" key="1">
    <source>
        <dbReference type="EMBL" id="GAA5070423.1"/>
    </source>
</evidence>
<sequence>MTTATVQARPNVRDEQALAQWLADNGLPGQRSMIAITQLRRTRAKSQPAAPVHKALTTRFTDHLVTQARSEIRRRGGEVAIYGKNNKVTGTLHLVDRDRAQRLILVSAEGWRYYSSRTPQRYVELAYLYGTDDAGPWAVRVPGTMNTVAEALAWLTPNDVVKALDKGLRVRRQGDVYAIETTDRRDGTGAALLPDGHVWRSSTRYLLHRPADGRKHRPLRLPYPVRFVVQSAYEMGRSGARGNGD</sequence>
<proteinExistence type="predicted"/>
<protein>
    <submittedName>
        <fullName evidence="1">Uncharacterized protein</fullName>
    </submittedName>
</protein>
<gene>
    <name evidence="1" type="ORF">GCM10023336_55550</name>
</gene>
<name>A0ABP9L7B2_9ACTN</name>